<protein>
    <recommendedName>
        <fullName evidence="11 14">Protoheme IX farnesyltransferase</fullName>
        <ecNumber evidence="3 14">2.5.1.141</ecNumber>
    </recommendedName>
    <alternativeName>
        <fullName evidence="12 14">Heme B farnesyltransferase</fullName>
    </alternativeName>
    <alternativeName>
        <fullName evidence="10 14">Heme O synthase</fullName>
    </alternativeName>
</protein>
<proteinExistence type="inferred from homology"/>
<feature type="transmembrane region" description="Helical" evidence="14">
    <location>
        <begin position="277"/>
        <end position="294"/>
    </location>
</feature>
<keyword evidence="8 14" id="KW-0350">Heme biosynthesis</keyword>
<dbReference type="Pfam" id="PF01040">
    <property type="entry name" value="UbiA"/>
    <property type="match status" value="1"/>
</dbReference>
<dbReference type="Gene3D" id="1.10.357.140">
    <property type="entry name" value="UbiA prenyltransferase"/>
    <property type="match status" value="1"/>
</dbReference>
<dbReference type="Proteomes" id="UP000782554">
    <property type="component" value="Unassembled WGS sequence"/>
</dbReference>
<evidence type="ECO:0000256" key="7">
    <source>
        <dbReference type="ARBA" id="ARBA00022989"/>
    </source>
</evidence>
<dbReference type="PANTHER" id="PTHR43448:SF7">
    <property type="entry name" value="4-HYDROXYBENZOATE SOLANESYLTRANSFERASE"/>
    <property type="match status" value="1"/>
</dbReference>
<evidence type="ECO:0000256" key="1">
    <source>
        <dbReference type="ARBA" id="ARBA00004651"/>
    </source>
</evidence>
<comment type="caution">
    <text evidence="15">The sequence shown here is derived from an EMBL/GenBank/DDBJ whole genome shotgun (WGS) entry which is preliminary data.</text>
</comment>
<keyword evidence="5 14" id="KW-0808">Transferase</keyword>
<comment type="miscellaneous">
    <text evidence="14">Carbon 2 of the heme B porphyrin ring is defined according to the Fischer nomenclature.</text>
</comment>
<dbReference type="InterPro" id="IPR000537">
    <property type="entry name" value="UbiA_prenyltransferase"/>
</dbReference>
<dbReference type="InterPro" id="IPR044878">
    <property type="entry name" value="UbiA_sf"/>
</dbReference>
<dbReference type="EC" id="2.5.1.141" evidence="3 14"/>
<feature type="transmembrane region" description="Helical" evidence="14">
    <location>
        <begin position="49"/>
        <end position="69"/>
    </location>
</feature>
<evidence type="ECO:0000256" key="13">
    <source>
        <dbReference type="ARBA" id="ARBA00047690"/>
    </source>
</evidence>
<comment type="catalytic activity">
    <reaction evidence="13 14">
        <text>heme b + (2E,6E)-farnesyl diphosphate + H2O = Fe(II)-heme o + diphosphate</text>
        <dbReference type="Rhea" id="RHEA:28070"/>
        <dbReference type="ChEBI" id="CHEBI:15377"/>
        <dbReference type="ChEBI" id="CHEBI:33019"/>
        <dbReference type="ChEBI" id="CHEBI:60344"/>
        <dbReference type="ChEBI" id="CHEBI:60530"/>
        <dbReference type="ChEBI" id="CHEBI:175763"/>
        <dbReference type="EC" id="2.5.1.141"/>
    </reaction>
</comment>
<dbReference type="NCBIfam" id="TIGR01473">
    <property type="entry name" value="cyoE_ctaB"/>
    <property type="match status" value="1"/>
</dbReference>
<feature type="transmembrane region" description="Helical" evidence="14">
    <location>
        <begin position="157"/>
        <end position="180"/>
    </location>
</feature>
<name>A0ABS7JVW8_9SPHN</name>
<feature type="transmembrane region" description="Helical" evidence="14">
    <location>
        <begin position="24"/>
        <end position="43"/>
    </location>
</feature>
<feature type="transmembrane region" description="Helical" evidence="14">
    <location>
        <begin position="120"/>
        <end position="137"/>
    </location>
</feature>
<comment type="similarity">
    <text evidence="14">Belongs to the UbiA prenyltransferase family. Protoheme IX farnesyltransferase subfamily.</text>
</comment>
<dbReference type="EMBL" id="JAIGNU010000002">
    <property type="protein sequence ID" value="MBX7501802.1"/>
    <property type="molecule type" value="Genomic_DNA"/>
</dbReference>
<accession>A0ABS7JVW8</accession>
<feature type="transmembrane region" description="Helical" evidence="14">
    <location>
        <begin position="218"/>
        <end position="235"/>
    </location>
</feature>
<evidence type="ECO:0000256" key="14">
    <source>
        <dbReference type="HAMAP-Rule" id="MF_00154"/>
    </source>
</evidence>
<feature type="transmembrane region" description="Helical" evidence="14">
    <location>
        <begin position="241"/>
        <end position="262"/>
    </location>
</feature>
<dbReference type="RefSeq" id="WP_221603004.1">
    <property type="nucleotide sequence ID" value="NZ_JAIGNU010000002.1"/>
</dbReference>
<evidence type="ECO:0000256" key="6">
    <source>
        <dbReference type="ARBA" id="ARBA00022692"/>
    </source>
</evidence>
<gene>
    <name evidence="14" type="primary">ctaB</name>
    <name evidence="15" type="ORF">K3181_10155</name>
</gene>
<keyword evidence="16" id="KW-1185">Reference proteome</keyword>
<organism evidence="15 16">
    <name type="scientific">Qipengyuania mesophila</name>
    <dbReference type="NCBI Taxonomy" id="2867246"/>
    <lineage>
        <taxon>Bacteria</taxon>
        <taxon>Pseudomonadati</taxon>
        <taxon>Pseudomonadota</taxon>
        <taxon>Alphaproteobacteria</taxon>
        <taxon>Sphingomonadales</taxon>
        <taxon>Erythrobacteraceae</taxon>
        <taxon>Qipengyuania</taxon>
    </lineage>
</organism>
<evidence type="ECO:0000256" key="4">
    <source>
        <dbReference type="ARBA" id="ARBA00022475"/>
    </source>
</evidence>
<sequence>MTQTVPTQLPADWRDFFALTKPRVMSLVIFTGLCGLLAAPGSIHPVLGFTAILCIALGAGGAAALNQWWEADLDAGMKRTSKRPLPAGRLQRTDARDFGVLISAASVVIMGLGVNWLSAGILALSILYYAVVYTIWLKPRTPQNIVIGGGAGAFPPLIGWVAVTGHITLMPVLLFLIIFMWTPPHFWALALFVKTDYANVGIPMMPVVKGEKSTRRQIFAYAVLLVPVAAAPWFIGGTSYVYGIAALALSLAFLALSLPVAFRQTGETDTMKPEKRLFGFSIIYLFALFAALVVDRALANNGWIA</sequence>
<feature type="transmembrane region" description="Helical" evidence="14">
    <location>
        <begin position="186"/>
        <end position="206"/>
    </location>
</feature>
<dbReference type="GO" id="GO:0008495">
    <property type="term" value="F:protoheme IX farnesyltransferase activity"/>
    <property type="evidence" value="ECO:0007669"/>
    <property type="project" value="UniProtKB-EC"/>
</dbReference>
<keyword evidence="7 14" id="KW-1133">Transmembrane helix</keyword>
<evidence type="ECO:0000313" key="16">
    <source>
        <dbReference type="Proteomes" id="UP000782554"/>
    </source>
</evidence>
<keyword evidence="6 14" id="KW-0812">Transmembrane</keyword>
<evidence type="ECO:0000256" key="11">
    <source>
        <dbReference type="ARBA" id="ARBA00040810"/>
    </source>
</evidence>
<keyword evidence="9 14" id="KW-0472">Membrane</keyword>
<dbReference type="InterPro" id="IPR006369">
    <property type="entry name" value="Protohaem_IX_farnesylTrfase"/>
</dbReference>
<keyword evidence="4 14" id="KW-1003">Cell membrane</keyword>
<dbReference type="InterPro" id="IPR030470">
    <property type="entry name" value="UbiA_prenylTrfase_CS"/>
</dbReference>
<evidence type="ECO:0000256" key="12">
    <source>
        <dbReference type="ARBA" id="ARBA00042475"/>
    </source>
</evidence>
<evidence type="ECO:0000256" key="8">
    <source>
        <dbReference type="ARBA" id="ARBA00023133"/>
    </source>
</evidence>
<comment type="pathway">
    <text evidence="2 14">Porphyrin-containing compound metabolism; heme O biosynthesis; heme O from protoheme: step 1/1.</text>
</comment>
<comment type="function">
    <text evidence="14">Converts heme B (protoheme IX) to heme O by substitution of the vinyl group on carbon 2 of heme B porphyrin ring with a hydroxyethyl farnesyl side group.</text>
</comment>
<dbReference type="PANTHER" id="PTHR43448">
    <property type="entry name" value="PROTOHEME IX FARNESYLTRANSFERASE, MITOCHONDRIAL"/>
    <property type="match status" value="1"/>
</dbReference>
<evidence type="ECO:0000256" key="9">
    <source>
        <dbReference type="ARBA" id="ARBA00023136"/>
    </source>
</evidence>
<evidence type="ECO:0000313" key="15">
    <source>
        <dbReference type="EMBL" id="MBX7501802.1"/>
    </source>
</evidence>
<comment type="subcellular location">
    <subcellularLocation>
        <location evidence="1 14">Cell membrane</location>
        <topology evidence="1 14">Multi-pass membrane protein</topology>
    </subcellularLocation>
</comment>
<dbReference type="CDD" id="cd13957">
    <property type="entry name" value="PT_UbiA_Cox10"/>
    <property type="match status" value="1"/>
</dbReference>
<dbReference type="HAMAP" id="MF_00154">
    <property type="entry name" value="CyoE_CtaB"/>
    <property type="match status" value="1"/>
</dbReference>
<evidence type="ECO:0000256" key="3">
    <source>
        <dbReference type="ARBA" id="ARBA00012292"/>
    </source>
</evidence>
<evidence type="ECO:0000256" key="10">
    <source>
        <dbReference type="ARBA" id="ARBA00030253"/>
    </source>
</evidence>
<evidence type="ECO:0000256" key="2">
    <source>
        <dbReference type="ARBA" id="ARBA00004919"/>
    </source>
</evidence>
<evidence type="ECO:0000256" key="5">
    <source>
        <dbReference type="ARBA" id="ARBA00022679"/>
    </source>
</evidence>
<dbReference type="PROSITE" id="PS00943">
    <property type="entry name" value="UBIA"/>
    <property type="match status" value="1"/>
</dbReference>
<reference evidence="15 16" key="1">
    <citation type="submission" date="2021-08" db="EMBL/GenBank/DDBJ databases">
        <title>Comparative Genomics Analysis of the Genus Qipengyuania Reveals Extensive Genetic Diversity and Metabolic Versatility, Including the Description of Fifteen Novel Species.</title>
        <authorList>
            <person name="Liu Y."/>
        </authorList>
    </citation>
    <scope>NUCLEOTIDE SEQUENCE [LARGE SCALE GENOMIC DNA]</scope>
    <source>
        <strain evidence="15 16">YG27</strain>
    </source>
</reference>
<dbReference type="NCBIfam" id="NF003349">
    <property type="entry name" value="PRK04375.1-2"/>
    <property type="match status" value="1"/>
</dbReference>